<accession>A0AAU9RQL2</accession>
<sequence length="97" mass="11512">SQSARKIRPALLPILRLTPMEDFKALFLEETLFYNRVVLGSLVPRGWWEPLPHFLQTWLRNYIGGNILYFVSGFLWSLYVYHLKRDVYLPKATVELQ</sequence>
<dbReference type="AlphaFoldDB" id="A0AAU9RQL2"/>
<evidence type="ECO:0000256" key="1">
    <source>
        <dbReference type="SAM" id="Phobius"/>
    </source>
</evidence>
<dbReference type="Proteomes" id="UP000836841">
    <property type="component" value="Unassembled WGS sequence"/>
</dbReference>
<dbReference type="EMBL" id="CAJVSB020000248">
    <property type="protein sequence ID" value="CAH2048973.1"/>
    <property type="molecule type" value="Genomic_DNA"/>
</dbReference>
<gene>
    <name evidence="2" type="ORF">TAV2_LOCUS8178</name>
</gene>
<organism evidence="2 3">
    <name type="scientific">Thlaspi arvense</name>
    <name type="common">Field penny-cress</name>
    <dbReference type="NCBI Taxonomy" id="13288"/>
    <lineage>
        <taxon>Eukaryota</taxon>
        <taxon>Viridiplantae</taxon>
        <taxon>Streptophyta</taxon>
        <taxon>Embryophyta</taxon>
        <taxon>Tracheophyta</taxon>
        <taxon>Spermatophyta</taxon>
        <taxon>Magnoliopsida</taxon>
        <taxon>eudicotyledons</taxon>
        <taxon>Gunneridae</taxon>
        <taxon>Pentapetalae</taxon>
        <taxon>rosids</taxon>
        <taxon>malvids</taxon>
        <taxon>Brassicales</taxon>
        <taxon>Brassicaceae</taxon>
        <taxon>Thlaspideae</taxon>
        <taxon>Thlaspi</taxon>
    </lineage>
</organism>
<keyword evidence="1" id="KW-0472">Membrane</keyword>
<evidence type="ECO:0000313" key="3">
    <source>
        <dbReference type="Proteomes" id="UP000836841"/>
    </source>
</evidence>
<keyword evidence="1" id="KW-1133">Transmembrane helix</keyword>
<protein>
    <submittedName>
        <fullName evidence="2">Uncharacterized protein</fullName>
    </submittedName>
</protein>
<proteinExistence type="predicted"/>
<evidence type="ECO:0000313" key="2">
    <source>
        <dbReference type="EMBL" id="CAH2048973.1"/>
    </source>
</evidence>
<name>A0AAU9RQL2_THLAR</name>
<keyword evidence="3" id="KW-1185">Reference proteome</keyword>
<feature type="transmembrane region" description="Helical" evidence="1">
    <location>
        <begin position="62"/>
        <end position="81"/>
    </location>
</feature>
<feature type="non-terminal residue" evidence="2">
    <location>
        <position position="1"/>
    </location>
</feature>
<reference evidence="2 3" key="1">
    <citation type="submission" date="2022-03" db="EMBL/GenBank/DDBJ databases">
        <authorList>
            <person name="Nunn A."/>
            <person name="Chopra R."/>
            <person name="Nunn A."/>
            <person name="Contreras Garrido A."/>
        </authorList>
    </citation>
    <scope>NUCLEOTIDE SEQUENCE [LARGE SCALE GENOMIC DNA]</scope>
</reference>
<comment type="caution">
    <text evidence="2">The sequence shown here is derived from an EMBL/GenBank/DDBJ whole genome shotgun (WGS) entry which is preliminary data.</text>
</comment>
<keyword evidence="1" id="KW-0812">Transmembrane</keyword>